<evidence type="ECO:0000313" key="3">
    <source>
        <dbReference type="EMBL" id="MCA6076366.1"/>
    </source>
</evidence>
<dbReference type="EMBL" id="JAIXNE010000002">
    <property type="protein sequence ID" value="MCA6075189.1"/>
    <property type="molecule type" value="Genomic_DNA"/>
</dbReference>
<organism evidence="2 5">
    <name type="scientific">Fulvivirga sedimenti</name>
    <dbReference type="NCBI Taxonomy" id="2879465"/>
    <lineage>
        <taxon>Bacteria</taxon>
        <taxon>Pseudomonadati</taxon>
        <taxon>Bacteroidota</taxon>
        <taxon>Cytophagia</taxon>
        <taxon>Cytophagales</taxon>
        <taxon>Fulvivirgaceae</taxon>
        <taxon>Fulvivirga</taxon>
    </lineage>
</organism>
<evidence type="ECO:0000313" key="5">
    <source>
        <dbReference type="Proteomes" id="UP001139409"/>
    </source>
</evidence>
<feature type="transmembrane region" description="Helical" evidence="1">
    <location>
        <begin position="46"/>
        <end position="72"/>
    </location>
</feature>
<protein>
    <recommendedName>
        <fullName evidence="6">DUF4064 domain-containing protein</fullName>
    </recommendedName>
</protein>
<feature type="transmembrane region" description="Helical" evidence="1">
    <location>
        <begin position="79"/>
        <end position="105"/>
    </location>
</feature>
<evidence type="ECO:0000313" key="4">
    <source>
        <dbReference type="EMBL" id="MCA6077494.1"/>
    </source>
</evidence>
<dbReference type="Proteomes" id="UP001139409">
    <property type="component" value="Unassembled WGS sequence"/>
</dbReference>
<accession>A0A9X1HN01</accession>
<dbReference type="AlphaFoldDB" id="A0A9X1HN01"/>
<evidence type="ECO:0000256" key="1">
    <source>
        <dbReference type="SAM" id="Phobius"/>
    </source>
</evidence>
<reference evidence="2" key="1">
    <citation type="submission" date="2021-09" db="EMBL/GenBank/DDBJ databases">
        <title>Fulvivirga sp. isolated from coastal sediment.</title>
        <authorList>
            <person name="Yu H."/>
        </authorList>
    </citation>
    <scope>NUCLEOTIDE SEQUENCE</scope>
    <source>
        <strain evidence="2">1062</strain>
    </source>
</reference>
<comment type="caution">
    <text evidence="2">The sequence shown here is derived from an EMBL/GenBank/DDBJ whole genome shotgun (WGS) entry which is preliminary data.</text>
</comment>
<dbReference type="EMBL" id="JAIXNE010000003">
    <property type="protein sequence ID" value="MCA6076366.1"/>
    <property type="molecule type" value="Genomic_DNA"/>
</dbReference>
<keyword evidence="5" id="KW-1185">Reference proteome</keyword>
<sequence length="124" mass="13761">MQQHYKVLGILHLVMSGYLLLAGFIVAAVFRFLIPIANDPEAEMVFAFLLSFLPALLMVLSIPGIIAGIGLLNNKRWALILAVVLSIFNLFNFPFGTALSIYSIYVLVKEGDLQRQDRSAYGSR</sequence>
<feature type="transmembrane region" description="Helical" evidence="1">
    <location>
        <begin position="7"/>
        <end position="34"/>
    </location>
</feature>
<gene>
    <name evidence="2" type="ORF">LDX50_09925</name>
    <name evidence="3" type="ORF">LDX50_15895</name>
    <name evidence="4" type="ORF">LDX50_21615</name>
</gene>
<dbReference type="EMBL" id="JAIXNE010000004">
    <property type="protein sequence ID" value="MCA6077494.1"/>
    <property type="molecule type" value="Genomic_DNA"/>
</dbReference>
<dbReference type="RefSeq" id="WP_225698294.1">
    <property type="nucleotide sequence ID" value="NZ_JAIXNE010000002.1"/>
</dbReference>
<evidence type="ECO:0000313" key="2">
    <source>
        <dbReference type="EMBL" id="MCA6075189.1"/>
    </source>
</evidence>
<evidence type="ECO:0008006" key="6">
    <source>
        <dbReference type="Google" id="ProtNLM"/>
    </source>
</evidence>
<keyword evidence="1" id="KW-0472">Membrane</keyword>
<proteinExistence type="predicted"/>
<keyword evidence="1" id="KW-0812">Transmembrane</keyword>
<keyword evidence="1" id="KW-1133">Transmembrane helix</keyword>
<name>A0A9X1HN01_9BACT</name>